<dbReference type="AlphaFoldDB" id="A0AAP2G303"/>
<organism evidence="2 3">
    <name type="scientific">Harenicola maris</name>
    <dbReference type="NCBI Taxonomy" id="2841044"/>
    <lineage>
        <taxon>Bacteria</taxon>
        <taxon>Pseudomonadati</taxon>
        <taxon>Pseudomonadota</taxon>
        <taxon>Alphaproteobacteria</taxon>
        <taxon>Rhodobacterales</taxon>
        <taxon>Paracoccaceae</taxon>
        <taxon>Harenicola</taxon>
    </lineage>
</organism>
<accession>A0AAP2G303</accession>
<dbReference type="SUPFAM" id="SSF52743">
    <property type="entry name" value="Subtilisin-like"/>
    <property type="match status" value="1"/>
</dbReference>
<reference evidence="2 3" key="1">
    <citation type="journal article" date="2021" name="Arch. Microbiol.">
        <title>Harenicola maris gen. nov., sp. nov. isolated from the Sea of Japan shallow sediments.</title>
        <authorList>
            <person name="Romanenko L.A."/>
            <person name="Kurilenko V.V."/>
            <person name="Chernysheva N.Y."/>
            <person name="Tekutyeva L.A."/>
            <person name="Velansky P.V."/>
            <person name="Svetashev V.I."/>
            <person name="Isaeva M.P."/>
        </authorList>
    </citation>
    <scope>NUCLEOTIDE SEQUENCE [LARGE SCALE GENOMIC DNA]</scope>
    <source>
        <strain evidence="2 3">KMM 3653</strain>
    </source>
</reference>
<dbReference type="InterPro" id="IPR036852">
    <property type="entry name" value="Peptidase_S8/S53_dom_sf"/>
</dbReference>
<name>A0AAP2G303_9RHOB</name>
<keyword evidence="3" id="KW-1185">Reference proteome</keyword>
<proteinExistence type="predicted"/>
<comment type="caution">
    <text evidence="2">The sequence shown here is derived from an EMBL/GenBank/DDBJ whole genome shotgun (WGS) entry which is preliminary data.</text>
</comment>
<dbReference type="GO" id="GO:0006508">
    <property type="term" value="P:proteolysis"/>
    <property type="evidence" value="ECO:0007669"/>
    <property type="project" value="InterPro"/>
</dbReference>
<feature type="compositionally biased region" description="Basic and acidic residues" evidence="1">
    <location>
        <begin position="695"/>
        <end position="704"/>
    </location>
</feature>
<feature type="region of interest" description="Disordered" evidence="1">
    <location>
        <begin position="692"/>
        <end position="712"/>
    </location>
</feature>
<dbReference type="Proteomes" id="UP001315686">
    <property type="component" value="Unassembled WGS sequence"/>
</dbReference>
<dbReference type="Gene3D" id="3.40.50.200">
    <property type="entry name" value="Peptidase S8/S53 domain"/>
    <property type="match status" value="1"/>
</dbReference>
<protein>
    <submittedName>
        <fullName evidence="2">Uncharacterized protein</fullName>
    </submittedName>
</protein>
<dbReference type="EMBL" id="JADQAZ010000001">
    <property type="protein sequence ID" value="MBT0956203.1"/>
    <property type="molecule type" value="Genomic_DNA"/>
</dbReference>
<dbReference type="RefSeq" id="WP_327792412.1">
    <property type="nucleotide sequence ID" value="NZ_JADQAZ010000001.1"/>
</dbReference>
<sequence>MAEVSPKAGPIVDWDSSYAHWDRTVMGRGGGPDQLVSLLVELTPVPAGDAAAQARRMIKLLRGTLPGRSVRVRAGGGEIARLRWLEGLGAQAAQATVFVEVLGADLEAAIAENADLFVPRERLPFAGPEHPEDREEDADPVDPLTAGGGGKVQASLLEARQSGTELNVVRMPILCVLDGDIAYLNSRFCRATAAGVLKSRIEKIWLQDAAEVQGPRLVNGRVLSKAELNSAIAQVQNGAATEAGCYAALRPEPRVNGAFVRRVGHGSHVMDLAAGAEPDAAPDLPIYAVELPGFAVSDPSSLRIESLMVQGVRWLIRSALAHAARLNAKALEAFEGGQADAQFVAPDIVLSCSIGTLAGPKNGDGFFDRLVARELALVNGLAPGVGPGAMPGYRATLFQSFGNFHRTRQVGFEVQEGGAGAGVDWRLPRSDRRCSVLEMRAVGAAVTSIAAVSPLGPLVFPAMDPFEYQDVTQAGQVIARMYRGADEAGGRQVYRLFVRPTEWLDGAGFVCAPAGTWAMQVAMAGAGKVSWQVQRDDTPFGYAYRGGQSTLADAAAFGWDATLRTYMAPQDSSVLTRQGTEIAEAGTNDPATVGVGAIYLEGAAGVLTPSLYSSSGSDDPDLSQRAGPDVSAVADETRCVSGVLASGTISGSVVRLSGTSVAAPQAAREMAMTGVMPAPPVPQGLRVGTLYQDRSGARDPRNWVDADAPALS</sequence>
<gene>
    <name evidence="2" type="ORF">IV417_02290</name>
</gene>
<evidence type="ECO:0000313" key="3">
    <source>
        <dbReference type="Proteomes" id="UP001315686"/>
    </source>
</evidence>
<evidence type="ECO:0000256" key="1">
    <source>
        <dbReference type="SAM" id="MobiDB-lite"/>
    </source>
</evidence>
<evidence type="ECO:0000313" key="2">
    <source>
        <dbReference type="EMBL" id="MBT0956203.1"/>
    </source>
</evidence>
<dbReference type="GO" id="GO:0004252">
    <property type="term" value="F:serine-type endopeptidase activity"/>
    <property type="evidence" value="ECO:0007669"/>
    <property type="project" value="InterPro"/>
</dbReference>